<name>A0A4Y3VU41_9ACTN</name>
<gene>
    <name evidence="1" type="ORF">SSP24_68540</name>
</gene>
<organism evidence="1 2">
    <name type="scientific">Streptomyces spinoverrucosus</name>
    <dbReference type="NCBI Taxonomy" id="284043"/>
    <lineage>
        <taxon>Bacteria</taxon>
        <taxon>Bacillati</taxon>
        <taxon>Actinomycetota</taxon>
        <taxon>Actinomycetes</taxon>
        <taxon>Kitasatosporales</taxon>
        <taxon>Streptomycetaceae</taxon>
        <taxon>Streptomyces</taxon>
    </lineage>
</organism>
<dbReference type="Proteomes" id="UP000317881">
    <property type="component" value="Unassembled WGS sequence"/>
</dbReference>
<protein>
    <submittedName>
        <fullName evidence="1">Uncharacterized protein</fullName>
    </submittedName>
</protein>
<accession>A0A4Y3VU41</accession>
<dbReference type="EMBL" id="BJND01000066">
    <property type="protein sequence ID" value="GEC09199.1"/>
    <property type="molecule type" value="Genomic_DNA"/>
</dbReference>
<dbReference type="RefSeq" id="WP_141313864.1">
    <property type="nucleotide sequence ID" value="NZ_BJND01000066.1"/>
</dbReference>
<proteinExistence type="predicted"/>
<keyword evidence="2" id="KW-1185">Reference proteome</keyword>
<comment type="caution">
    <text evidence="1">The sequence shown here is derived from an EMBL/GenBank/DDBJ whole genome shotgun (WGS) entry which is preliminary data.</text>
</comment>
<dbReference type="OrthoDB" id="1991740at2"/>
<sequence length="62" mass="6871">MANYHEDGSATCAFVMPSTVDGRRAQAADPLANDQDWHLVLWMQAQEQSEQATASAMCLDER</sequence>
<dbReference type="AlphaFoldDB" id="A0A4Y3VU41"/>
<reference evidence="1 2" key="1">
    <citation type="submission" date="2019-06" db="EMBL/GenBank/DDBJ databases">
        <title>Whole genome shotgun sequence of Streptomyces spinoverrucosus NBRC 14228.</title>
        <authorList>
            <person name="Hosoyama A."/>
            <person name="Uohara A."/>
            <person name="Ohji S."/>
            <person name="Ichikawa N."/>
        </authorList>
    </citation>
    <scope>NUCLEOTIDE SEQUENCE [LARGE SCALE GENOMIC DNA]</scope>
    <source>
        <strain evidence="1 2">NBRC 14228</strain>
    </source>
</reference>
<evidence type="ECO:0000313" key="2">
    <source>
        <dbReference type="Proteomes" id="UP000317881"/>
    </source>
</evidence>
<evidence type="ECO:0000313" key="1">
    <source>
        <dbReference type="EMBL" id="GEC09199.1"/>
    </source>
</evidence>